<keyword evidence="2" id="KW-1185">Reference proteome</keyword>
<protein>
    <submittedName>
        <fullName evidence="1">YdeI/OmpD-associated family protein</fullName>
    </submittedName>
</protein>
<dbReference type="SUPFAM" id="SSF141694">
    <property type="entry name" value="AF2212/PG0164-like"/>
    <property type="match status" value="1"/>
</dbReference>
<gene>
    <name evidence="1" type="ORF">I5907_16570</name>
</gene>
<sequence length="160" mass="18226">MHSFSASIQIIDINPYVLVPAAVQKQLFKDAGRNKGPIPVIMTMNGFEFKQHLVKFRNRWRLYLNTPMRKAAGIDVGNTGVFTICFDAEERIIPVHPKLAAALKENKKAAKIFHALRPSLQKEILRYINQLKTEESVDINVVKAINFLLGKQRFIGRDKP</sequence>
<reference evidence="1" key="1">
    <citation type="submission" date="2020-11" db="EMBL/GenBank/DDBJ databases">
        <title>Bacterial whole genome sequence for Panacibacter sp. DH6.</title>
        <authorList>
            <person name="Le V."/>
            <person name="Ko S."/>
            <person name="Ahn C.-Y."/>
            <person name="Oh H.-M."/>
        </authorList>
    </citation>
    <scope>NUCLEOTIDE SEQUENCE</scope>
    <source>
        <strain evidence="1">DH6</strain>
    </source>
</reference>
<dbReference type="RefSeq" id="WP_196991921.1">
    <property type="nucleotide sequence ID" value="NZ_JADWYR010000002.1"/>
</dbReference>
<dbReference type="EMBL" id="JADWYR010000002">
    <property type="protein sequence ID" value="MBG9377856.1"/>
    <property type="molecule type" value="Genomic_DNA"/>
</dbReference>
<comment type="caution">
    <text evidence="1">The sequence shown here is derived from an EMBL/GenBank/DDBJ whole genome shotgun (WGS) entry which is preliminary data.</text>
</comment>
<dbReference type="InterPro" id="IPR015018">
    <property type="entry name" value="DUF1905"/>
</dbReference>
<dbReference type="AlphaFoldDB" id="A0A931E9K0"/>
<proteinExistence type="predicted"/>
<evidence type="ECO:0000313" key="2">
    <source>
        <dbReference type="Proteomes" id="UP000628448"/>
    </source>
</evidence>
<dbReference type="Gene3D" id="2.40.30.100">
    <property type="entry name" value="AF2212/PG0164-like"/>
    <property type="match status" value="1"/>
</dbReference>
<dbReference type="Pfam" id="PF08922">
    <property type="entry name" value="DUF1905"/>
    <property type="match status" value="1"/>
</dbReference>
<accession>A0A931E9K0</accession>
<organism evidence="1 2">
    <name type="scientific">Panacibacter microcysteis</name>
    <dbReference type="NCBI Taxonomy" id="2793269"/>
    <lineage>
        <taxon>Bacteria</taxon>
        <taxon>Pseudomonadati</taxon>
        <taxon>Bacteroidota</taxon>
        <taxon>Chitinophagia</taxon>
        <taxon>Chitinophagales</taxon>
        <taxon>Chitinophagaceae</taxon>
        <taxon>Panacibacter</taxon>
    </lineage>
</organism>
<dbReference type="Proteomes" id="UP000628448">
    <property type="component" value="Unassembled WGS sequence"/>
</dbReference>
<evidence type="ECO:0000313" key="1">
    <source>
        <dbReference type="EMBL" id="MBG9377856.1"/>
    </source>
</evidence>
<dbReference type="Pfam" id="PF13376">
    <property type="entry name" value="OmdA"/>
    <property type="match status" value="1"/>
</dbReference>
<name>A0A931E9K0_9BACT</name>
<dbReference type="InterPro" id="IPR037079">
    <property type="entry name" value="AF2212/PG0164-like_sf"/>
</dbReference>